<organism evidence="2 3">
    <name type="scientific">Stichopus japonicus</name>
    <name type="common">Sea cucumber</name>
    <dbReference type="NCBI Taxonomy" id="307972"/>
    <lineage>
        <taxon>Eukaryota</taxon>
        <taxon>Metazoa</taxon>
        <taxon>Echinodermata</taxon>
        <taxon>Eleutherozoa</taxon>
        <taxon>Echinozoa</taxon>
        <taxon>Holothuroidea</taxon>
        <taxon>Aspidochirotacea</taxon>
        <taxon>Aspidochirotida</taxon>
        <taxon>Stichopodidae</taxon>
        <taxon>Apostichopus</taxon>
    </lineage>
</organism>
<feature type="compositionally biased region" description="Polar residues" evidence="1">
    <location>
        <begin position="171"/>
        <end position="188"/>
    </location>
</feature>
<gene>
    <name evidence="2" type="ORF">BSL78_17325</name>
</gene>
<keyword evidence="3" id="KW-1185">Reference proteome</keyword>
<reference evidence="2 3" key="1">
    <citation type="journal article" date="2017" name="PLoS Biol.">
        <title>The sea cucumber genome provides insights into morphological evolution and visceral regeneration.</title>
        <authorList>
            <person name="Zhang X."/>
            <person name="Sun L."/>
            <person name="Yuan J."/>
            <person name="Sun Y."/>
            <person name="Gao Y."/>
            <person name="Zhang L."/>
            <person name="Li S."/>
            <person name="Dai H."/>
            <person name="Hamel J.F."/>
            <person name="Liu C."/>
            <person name="Yu Y."/>
            <person name="Liu S."/>
            <person name="Lin W."/>
            <person name="Guo K."/>
            <person name="Jin S."/>
            <person name="Xu P."/>
            <person name="Storey K.B."/>
            <person name="Huan P."/>
            <person name="Zhang T."/>
            <person name="Zhou Y."/>
            <person name="Zhang J."/>
            <person name="Lin C."/>
            <person name="Li X."/>
            <person name="Xing L."/>
            <person name="Huo D."/>
            <person name="Sun M."/>
            <person name="Wang L."/>
            <person name="Mercier A."/>
            <person name="Li F."/>
            <person name="Yang H."/>
            <person name="Xiang J."/>
        </authorList>
    </citation>
    <scope>NUCLEOTIDE SEQUENCE [LARGE SCALE GENOMIC DNA]</scope>
    <source>
        <strain evidence="2">Shaxun</strain>
        <tissue evidence="2">Muscle</tissue>
    </source>
</reference>
<dbReference type="Proteomes" id="UP000230750">
    <property type="component" value="Unassembled WGS sequence"/>
</dbReference>
<comment type="caution">
    <text evidence="2">The sequence shown here is derived from an EMBL/GenBank/DDBJ whole genome shotgun (WGS) entry which is preliminary data.</text>
</comment>
<feature type="compositionally biased region" description="Polar residues" evidence="1">
    <location>
        <begin position="302"/>
        <end position="324"/>
    </location>
</feature>
<feature type="compositionally biased region" description="Low complexity" evidence="1">
    <location>
        <begin position="206"/>
        <end position="249"/>
    </location>
</feature>
<feature type="compositionally biased region" description="Acidic residues" evidence="1">
    <location>
        <begin position="119"/>
        <end position="140"/>
    </location>
</feature>
<feature type="compositionally biased region" description="Low complexity" evidence="1">
    <location>
        <begin position="774"/>
        <end position="785"/>
    </location>
</feature>
<protein>
    <submittedName>
        <fullName evidence="2">Uncharacterized protein</fullName>
    </submittedName>
</protein>
<feature type="compositionally biased region" description="Polar residues" evidence="1">
    <location>
        <begin position="392"/>
        <end position="404"/>
    </location>
</feature>
<feature type="compositionally biased region" description="Polar residues" evidence="1">
    <location>
        <begin position="516"/>
        <end position="545"/>
    </location>
</feature>
<feature type="compositionally biased region" description="Polar residues" evidence="1">
    <location>
        <begin position="667"/>
        <end position="676"/>
    </location>
</feature>
<name>A0A2G8KCT4_STIJA</name>
<evidence type="ECO:0000256" key="1">
    <source>
        <dbReference type="SAM" id="MobiDB-lite"/>
    </source>
</evidence>
<dbReference type="AlphaFoldDB" id="A0A2G8KCT4"/>
<feature type="compositionally biased region" description="Polar residues" evidence="1">
    <location>
        <begin position="561"/>
        <end position="573"/>
    </location>
</feature>
<feature type="compositionally biased region" description="Polar residues" evidence="1">
    <location>
        <begin position="335"/>
        <end position="347"/>
    </location>
</feature>
<evidence type="ECO:0000313" key="2">
    <source>
        <dbReference type="EMBL" id="PIK45817.1"/>
    </source>
</evidence>
<proteinExistence type="predicted"/>
<evidence type="ECO:0000313" key="3">
    <source>
        <dbReference type="Proteomes" id="UP000230750"/>
    </source>
</evidence>
<feature type="region of interest" description="Disordered" evidence="1">
    <location>
        <begin position="93"/>
        <end position="797"/>
    </location>
</feature>
<accession>A0A2G8KCT4</accession>
<sequence length="797" mass="87540">MSGDLIFVKFAGFFISKSQALDQGRSNRTRVVRMIHIGATSIHTAREDIDCKQLLLMKKGESTSFISPQHDAQAELDKTLYPKSSKMAALPLRQRTLVGRGPRNNSVGSDGATVSHDGEDADDDEGDDEEDDDDDDEFEEMEKMTVGTQVIEPKSSSKSNRVSFKLEKNMARTSPTDGPTPRNISTTFRMEPTYHATSATVPKFPRSPSRATASRSTSASSSWPTHASWSSNASWTPTTPWSTDTGATWAPTTSRPPVPHGPQAPHGGQHMPPQIWQQQPPPPRHMPPFMGNQAGPRYTGPLPTQNRQSMSPQNYPNSQPQISRESPVEGEQSHDNYPSQQQWNTQMMPPGRGYVRNGPMRMPQEEGRMLEPAEREQSRQFDNRQPRGMAQFRQSQEYNPTSYSDMPPPRSPFSPDGGQPKSSPFGHLERTGPVGKHGVDAFYDQRGGQGNKDEDQGGYMNFLNNIHQGDIDGAQHQRGTNLRQPSAMDPQSYQKPFFNNQRKSSGDEFGAFSPHQMPSPNARSPNQAFFDDSNFNSVRQPNGEVSRQRKNGSPWNDAAAQVSSSFMHQSDQPSPGIGKQEEPLALLQQLMTPTSEASSSSSSSALGRSNWSLGTDDRMTQGTGEPASFAGGRTNRTPPFAPSWPLDTQGSWAGGQELQFGDPYPSSPQEFLNQDNRVVGRRQSGSLTDGDSSKFFGDSSYSLFSSPSPWSDKSKRDSLGGTSPFGSLHQREEDKQQGSSNLFGGLGWTIPPPDQISGSPTSTLLPERIQSIWSSPVSSGGVEPPGMEKLMRDKPET</sequence>
<dbReference type="EMBL" id="MRZV01000684">
    <property type="protein sequence ID" value="PIK45817.1"/>
    <property type="molecule type" value="Genomic_DNA"/>
</dbReference>
<feature type="compositionally biased region" description="Basic and acidic residues" evidence="1">
    <location>
        <begin position="363"/>
        <end position="385"/>
    </location>
</feature>
<feature type="compositionally biased region" description="Polar residues" evidence="1">
    <location>
        <begin position="477"/>
        <end position="503"/>
    </location>
</feature>
<feature type="compositionally biased region" description="Low complexity" evidence="1">
    <location>
        <begin position="689"/>
        <end position="711"/>
    </location>
</feature>